<name>A0ABM0WA51_CAMSA</name>
<dbReference type="PROSITE" id="PS50181">
    <property type="entry name" value="FBOX"/>
    <property type="match status" value="1"/>
</dbReference>
<dbReference type="Proteomes" id="UP000694864">
    <property type="component" value="Chromosome 2"/>
</dbReference>
<gene>
    <name evidence="3" type="primary">LOC104747887</name>
</gene>
<evidence type="ECO:0000313" key="2">
    <source>
        <dbReference type="Proteomes" id="UP000694864"/>
    </source>
</evidence>
<dbReference type="Gene3D" id="1.20.1280.50">
    <property type="match status" value="1"/>
</dbReference>
<sequence length="430" mass="49711">MEKKQKQNLVPEEAWVKILTRLSLRSIARFRSVCKEWKSTIDSDFFRDLYESVSSSSSSVSWSIFMNNCNRTEIIGHHRCERWGLTDSLGSFITRPIETTTTVRKTCVLSCTDGLVLLYTETIEGAPMYHVGNPLLRQWVLIPFPPHLSGYDVVRLQETQYFNDNGLVTKIEKGIVVGYKVVWTSVSRVVSNQLTFMIYSSETGSWMTKEVRCRQSLIWTRLAHSVPLNGRLHWLATIDNSSMDANYVVYYDFYSGGDESTMIPFPDIQQYQDTRRFKRTITTSAGSLMYCNVFSDNNSALCTIRVWRLVGTHEHPNSWHLFWQVIARGNGVDYFPLVMHPFNSDIMYCWSCNRDSLVMFNLRARKCSLYKEGMKNKSMDGCIMRISGCKEFMDTIYPKLANDMYAPSHNLFVSQFVLPRWLNPLPQLAS</sequence>
<keyword evidence="2" id="KW-1185">Reference proteome</keyword>
<dbReference type="PANTHER" id="PTHR31672">
    <property type="entry name" value="BNACNNG10540D PROTEIN"/>
    <property type="match status" value="1"/>
</dbReference>
<dbReference type="SUPFAM" id="SSF81383">
    <property type="entry name" value="F-box domain"/>
    <property type="match status" value="1"/>
</dbReference>
<dbReference type="GeneID" id="104747887"/>
<reference evidence="2" key="1">
    <citation type="journal article" date="2014" name="Nat. Commun.">
        <title>The emerging biofuel crop Camelina sativa retains a highly undifferentiated hexaploid genome structure.</title>
        <authorList>
            <person name="Kagale S."/>
            <person name="Koh C."/>
            <person name="Nixon J."/>
            <person name="Bollina V."/>
            <person name="Clarke W.E."/>
            <person name="Tuteja R."/>
            <person name="Spillane C."/>
            <person name="Robinson S.J."/>
            <person name="Links M.G."/>
            <person name="Clarke C."/>
            <person name="Higgins E.E."/>
            <person name="Huebert T."/>
            <person name="Sharpe A.G."/>
            <person name="Parkin I.A."/>
        </authorList>
    </citation>
    <scope>NUCLEOTIDE SEQUENCE [LARGE SCALE GENOMIC DNA]</scope>
    <source>
        <strain evidence="2">cv. DH55</strain>
    </source>
</reference>
<organism evidence="2 3">
    <name type="scientific">Camelina sativa</name>
    <name type="common">False flax</name>
    <name type="synonym">Myagrum sativum</name>
    <dbReference type="NCBI Taxonomy" id="90675"/>
    <lineage>
        <taxon>Eukaryota</taxon>
        <taxon>Viridiplantae</taxon>
        <taxon>Streptophyta</taxon>
        <taxon>Embryophyta</taxon>
        <taxon>Tracheophyta</taxon>
        <taxon>Spermatophyta</taxon>
        <taxon>Magnoliopsida</taxon>
        <taxon>eudicotyledons</taxon>
        <taxon>Gunneridae</taxon>
        <taxon>Pentapetalae</taxon>
        <taxon>rosids</taxon>
        <taxon>malvids</taxon>
        <taxon>Brassicales</taxon>
        <taxon>Brassicaceae</taxon>
        <taxon>Camelineae</taxon>
        <taxon>Camelina</taxon>
    </lineage>
</organism>
<protein>
    <submittedName>
        <fullName evidence="3">F-box protein At3g23950</fullName>
    </submittedName>
</protein>
<dbReference type="CDD" id="cd22157">
    <property type="entry name" value="F-box_AtFBW1-like"/>
    <property type="match status" value="1"/>
</dbReference>
<accession>A0ABM0WA51</accession>
<dbReference type="InterPro" id="IPR036047">
    <property type="entry name" value="F-box-like_dom_sf"/>
</dbReference>
<proteinExistence type="predicted"/>
<dbReference type="InterPro" id="IPR050796">
    <property type="entry name" value="SCF_F-box_component"/>
</dbReference>
<dbReference type="RefSeq" id="XP_010467905.1">
    <property type="nucleotide sequence ID" value="XM_010469603.1"/>
</dbReference>
<evidence type="ECO:0000313" key="3">
    <source>
        <dbReference type="RefSeq" id="XP_010467905.1"/>
    </source>
</evidence>
<evidence type="ECO:0000259" key="1">
    <source>
        <dbReference type="PROSITE" id="PS50181"/>
    </source>
</evidence>
<dbReference type="InterPro" id="IPR056592">
    <property type="entry name" value="Beta-prop_At3g26010-like"/>
</dbReference>
<dbReference type="SMART" id="SM00256">
    <property type="entry name" value="FBOX"/>
    <property type="match status" value="1"/>
</dbReference>
<dbReference type="InterPro" id="IPR001810">
    <property type="entry name" value="F-box_dom"/>
</dbReference>
<dbReference type="Pfam" id="PF00646">
    <property type="entry name" value="F-box"/>
    <property type="match status" value="1"/>
</dbReference>
<reference evidence="3" key="2">
    <citation type="submission" date="2025-08" db="UniProtKB">
        <authorList>
            <consortium name="RefSeq"/>
        </authorList>
    </citation>
    <scope>IDENTIFICATION</scope>
    <source>
        <tissue evidence="3">Leaf</tissue>
    </source>
</reference>
<dbReference type="Pfam" id="PF24750">
    <property type="entry name" value="b-prop_At3g26010-like"/>
    <property type="match status" value="1"/>
</dbReference>
<dbReference type="PANTHER" id="PTHR31672:SF8">
    <property type="entry name" value="F-BOX DOMAIN-CONTAINING PROTEIN"/>
    <property type="match status" value="1"/>
</dbReference>
<feature type="domain" description="F-box" evidence="1">
    <location>
        <begin position="4"/>
        <end position="53"/>
    </location>
</feature>